<dbReference type="InterPro" id="IPR021295">
    <property type="entry name" value="DUF2867"/>
</dbReference>
<dbReference type="EMBL" id="CP101509">
    <property type="protein sequence ID" value="UTV29600.1"/>
    <property type="molecule type" value="Genomic_DNA"/>
</dbReference>
<dbReference type="Proteomes" id="UP001057998">
    <property type="component" value="Chromosome 2"/>
</dbReference>
<accession>A0ABY5GJV2</accession>
<dbReference type="Pfam" id="PF11066">
    <property type="entry name" value="DUF2867"/>
    <property type="match status" value="1"/>
</dbReference>
<evidence type="ECO:0000313" key="1">
    <source>
        <dbReference type="EMBL" id="UTV29600.1"/>
    </source>
</evidence>
<dbReference type="RefSeq" id="WP_255390918.1">
    <property type="nucleotide sequence ID" value="NZ_CP101509.1"/>
</dbReference>
<proteinExistence type="predicted"/>
<protein>
    <submittedName>
        <fullName evidence="1">DUF2867 domain-containing protein</fullName>
    </submittedName>
</protein>
<sequence length="163" mass="18555">MIKTVSVPRSPLLEQSLPEAQFADAYEVALADPSQDIWEITYKLFTEGQQDWIKALMGLRNLLVAPFGLKTGPMNDGEQVSQERIGIFKVYEKTGNEVLLGENDRHLDFRISVLKDETNSTLTVTTQVDMHNVLGRAYMRVIEPFHRMIVKSMIRQAKNKGVF</sequence>
<reference evidence="1" key="1">
    <citation type="submission" date="2022-07" db="EMBL/GenBank/DDBJ databases">
        <title>Genome sequencing of Photobacterium atrarenae GJH2-4.</title>
        <authorList>
            <person name="Park S.-J."/>
        </authorList>
    </citation>
    <scope>NUCLEOTIDE SEQUENCE</scope>
    <source>
        <strain evidence="1">GJH2-4</strain>
    </source>
</reference>
<evidence type="ECO:0000313" key="2">
    <source>
        <dbReference type="Proteomes" id="UP001057998"/>
    </source>
</evidence>
<organism evidence="1 2">
    <name type="scientific">Photobacterium atrarenae</name>
    <dbReference type="NCBI Taxonomy" id="865757"/>
    <lineage>
        <taxon>Bacteria</taxon>
        <taxon>Pseudomonadati</taxon>
        <taxon>Pseudomonadota</taxon>
        <taxon>Gammaproteobacteria</taxon>
        <taxon>Vibrionales</taxon>
        <taxon>Vibrionaceae</taxon>
        <taxon>Photobacterium</taxon>
    </lineage>
</organism>
<name>A0ABY5GJV2_9GAMM</name>
<keyword evidence="2" id="KW-1185">Reference proteome</keyword>
<gene>
    <name evidence="1" type="ORF">NNL38_21545</name>
</gene>